<dbReference type="OMA" id="AHNTETH"/>
<dbReference type="InterPro" id="IPR052993">
    <property type="entry name" value="CFA-57"/>
</dbReference>
<dbReference type="CTD" id="8240256"/>
<dbReference type="PANTHER" id="PTHR32215:SF0">
    <property type="entry name" value="CILIA- AND FLAGELLA-ASSOCIATED PROTEIN 57"/>
    <property type="match status" value="1"/>
</dbReference>
<dbReference type="VEuPathDB" id="VectorBase:PHUM377410"/>
<dbReference type="InterPro" id="IPR036322">
    <property type="entry name" value="WD40_repeat_dom_sf"/>
</dbReference>
<reference evidence="1" key="1">
    <citation type="submission" date="2007-04" db="EMBL/GenBank/DDBJ databases">
        <title>Annotation of Pediculus humanus corporis strain USDA.</title>
        <authorList>
            <person name="Kirkness E."/>
            <person name="Hannick L."/>
            <person name="Hass B."/>
            <person name="Bruggner R."/>
            <person name="Lawson D."/>
            <person name="Bidwell S."/>
            <person name="Joardar V."/>
            <person name="Caler E."/>
            <person name="Walenz B."/>
            <person name="Inman J."/>
            <person name="Schobel S."/>
            <person name="Galinsky K."/>
            <person name="Amedeo P."/>
            <person name="Strausberg R."/>
        </authorList>
    </citation>
    <scope>NUCLEOTIDE SEQUENCE</scope>
    <source>
        <strain evidence="1">USDA</strain>
    </source>
</reference>
<name>E0VQG1_PEDHC</name>
<dbReference type="Gene3D" id="2.130.10.10">
    <property type="entry name" value="YVTN repeat-like/Quinoprotein amine dehydrogenase"/>
    <property type="match status" value="1"/>
</dbReference>
<dbReference type="EMBL" id="AAZO01004414">
    <property type="status" value="NOT_ANNOTATED_CDS"/>
    <property type="molecule type" value="Genomic_DNA"/>
</dbReference>
<evidence type="ECO:0000313" key="2">
    <source>
        <dbReference type="EnsemblMetazoa" id="PHUM377410-PA"/>
    </source>
</evidence>
<dbReference type="InParanoid" id="E0VQG1"/>
<sequence length="250" mass="28418">MSTPGLTPRVLFGHRIDVSKNAHYLTDDDVLYPCGKTLVVQNFTKNVQKSYSLPDKTNDVQLILLSPNRNLIGLLGTAEEGDVVHIFDVRSMKRLRTLYLPPDAIAKRIVSACFSHDERYVALITGDPDWMMLNYNWERGKIETSAKANYTTNPLYPVREVVCSPVDNNTLVIFGNGIFRLMTLQEAVWRQYGFQKAENYDIHSACFLSADRIVCGTKDGLLLIIDLGELKYIFEADVVDFFNIRAEKEE</sequence>
<evidence type="ECO:0000313" key="1">
    <source>
        <dbReference type="EMBL" id="EEB15617.1"/>
    </source>
</evidence>
<reference evidence="2" key="3">
    <citation type="submission" date="2021-02" db="UniProtKB">
        <authorList>
            <consortium name="EnsemblMetazoa"/>
        </authorList>
    </citation>
    <scope>IDENTIFICATION</scope>
    <source>
        <strain evidence="2">USDA</strain>
    </source>
</reference>
<reference evidence="1" key="2">
    <citation type="submission" date="2007-04" db="EMBL/GenBank/DDBJ databases">
        <title>The genome of the human body louse.</title>
        <authorList>
            <consortium name="The Human Body Louse Genome Consortium"/>
            <person name="Kirkness E."/>
            <person name="Walenz B."/>
            <person name="Hass B."/>
            <person name="Bruggner R."/>
            <person name="Strausberg R."/>
        </authorList>
    </citation>
    <scope>NUCLEOTIDE SEQUENCE</scope>
    <source>
        <strain evidence="1">USDA</strain>
    </source>
</reference>
<evidence type="ECO:0000313" key="3">
    <source>
        <dbReference type="Proteomes" id="UP000009046"/>
    </source>
</evidence>
<dbReference type="EMBL" id="DS235430">
    <property type="protein sequence ID" value="EEB15617.1"/>
    <property type="molecule type" value="Genomic_DNA"/>
</dbReference>
<keyword evidence="3" id="KW-1185">Reference proteome</keyword>
<proteinExistence type="predicted"/>
<dbReference type="SUPFAM" id="SSF50978">
    <property type="entry name" value="WD40 repeat-like"/>
    <property type="match status" value="1"/>
</dbReference>
<dbReference type="InterPro" id="IPR015943">
    <property type="entry name" value="WD40/YVTN_repeat-like_dom_sf"/>
</dbReference>
<dbReference type="AlphaFoldDB" id="E0VQG1"/>
<dbReference type="Proteomes" id="UP000009046">
    <property type="component" value="Unassembled WGS sequence"/>
</dbReference>
<dbReference type="STRING" id="121224.E0VQG1"/>
<dbReference type="GeneID" id="8240256"/>
<dbReference type="PANTHER" id="PTHR32215">
    <property type="entry name" value="CILIA- AND FLAGELLA-ASSOCIATED PROTEIN 57"/>
    <property type="match status" value="1"/>
</dbReference>
<gene>
    <name evidence="2" type="primary">8240256</name>
    <name evidence="1" type="ORF">Phum_PHUM377410</name>
</gene>
<organism>
    <name type="scientific">Pediculus humanus subsp. corporis</name>
    <name type="common">Body louse</name>
    <dbReference type="NCBI Taxonomy" id="121224"/>
    <lineage>
        <taxon>Eukaryota</taxon>
        <taxon>Metazoa</taxon>
        <taxon>Ecdysozoa</taxon>
        <taxon>Arthropoda</taxon>
        <taxon>Hexapoda</taxon>
        <taxon>Insecta</taxon>
        <taxon>Pterygota</taxon>
        <taxon>Neoptera</taxon>
        <taxon>Paraneoptera</taxon>
        <taxon>Psocodea</taxon>
        <taxon>Troctomorpha</taxon>
        <taxon>Phthiraptera</taxon>
        <taxon>Anoplura</taxon>
        <taxon>Pediculidae</taxon>
        <taxon>Pediculus</taxon>
    </lineage>
</organism>
<dbReference type="RefSeq" id="XP_002428355.1">
    <property type="nucleotide sequence ID" value="XM_002428310.1"/>
</dbReference>
<dbReference type="KEGG" id="phu:Phum_PHUM377410"/>
<dbReference type="HOGENOM" id="CLU_104866_0_0_1"/>
<dbReference type="OrthoDB" id="10251741at2759"/>
<dbReference type="EnsemblMetazoa" id="PHUM377410-RA">
    <property type="protein sequence ID" value="PHUM377410-PA"/>
    <property type="gene ID" value="PHUM377410"/>
</dbReference>
<protein>
    <submittedName>
        <fullName evidence="1 2">Uncharacterized protein</fullName>
    </submittedName>
</protein>
<accession>E0VQG1</accession>
<dbReference type="eggNOG" id="ENOG502QTIS">
    <property type="taxonomic scope" value="Eukaryota"/>
</dbReference>